<dbReference type="AlphaFoldDB" id="A0A9Q0N8K8"/>
<organism evidence="1 2">
    <name type="scientific">Pseudolycoriella hygida</name>
    <dbReference type="NCBI Taxonomy" id="35572"/>
    <lineage>
        <taxon>Eukaryota</taxon>
        <taxon>Metazoa</taxon>
        <taxon>Ecdysozoa</taxon>
        <taxon>Arthropoda</taxon>
        <taxon>Hexapoda</taxon>
        <taxon>Insecta</taxon>
        <taxon>Pterygota</taxon>
        <taxon>Neoptera</taxon>
        <taxon>Endopterygota</taxon>
        <taxon>Diptera</taxon>
        <taxon>Nematocera</taxon>
        <taxon>Sciaroidea</taxon>
        <taxon>Sciaridae</taxon>
        <taxon>Pseudolycoriella</taxon>
    </lineage>
</organism>
<accession>A0A9Q0N8K8</accession>
<gene>
    <name evidence="1" type="ORF">Bhyg_00517</name>
</gene>
<sequence>MGNIALTTATPSLENLNAFGTQNGVVSNIINVNRIFSTNSIISSVVVNKFIPSMMERRMKIGILDLNKLSISYTLLHSILWKSSSAQTLSQNRASTQLTHGMKFIFVLAHLWHSSPVDSLTYGFAINKVSPIRISLVAVISLPNSAFLSILIAFEMNGSFSYVSPLIHKPNLTLHCPRQNVHFCCTILMRRYGHFVEVSHFRLTNIATPIYYISSYYRSIALTTATPFLENLNAFAMQNVAYSYIGDSLNSLISVGSVNRIFSTNSIISSVVVNNFIESMMERRTKIGILDLNKLLLSYTLLHSILWKSSSAQTLSQNSASTQLTHGMKFIFVLEHLRHSSPIDSLTYGFAINKVSPIRISLVAVICLPNSAFLSILIAFEMNGSGTKTCSEALGRGFCCSRLGAIAYLYKSKLARSSHSTTCDSKRASVTKWVALNGQLFRTLFG</sequence>
<comment type="caution">
    <text evidence="1">The sequence shown here is derived from an EMBL/GenBank/DDBJ whole genome shotgun (WGS) entry which is preliminary data.</text>
</comment>
<dbReference type="Proteomes" id="UP001151699">
    <property type="component" value="Chromosome A"/>
</dbReference>
<dbReference type="EMBL" id="WJQU01000001">
    <property type="protein sequence ID" value="KAJ6645312.1"/>
    <property type="molecule type" value="Genomic_DNA"/>
</dbReference>
<proteinExistence type="predicted"/>
<keyword evidence="2" id="KW-1185">Reference proteome</keyword>
<evidence type="ECO:0000313" key="2">
    <source>
        <dbReference type="Proteomes" id="UP001151699"/>
    </source>
</evidence>
<evidence type="ECO:0000313" key="1">
    <source>
        <dbReference type="EMBL" id="KAJ6645312.1"/>
    </source>
</evidence>
<reference evidence="1" key="1">
    <citation type="submission" date="2022-07" db="EMBL/GenBank/DDBJ databases">
        <authorList>
            <person name="Trinca V."/>
            <person name="Uliana J.V.C."/>
            <person name="Torres T.T."/>
            <person name="Ward R.J."/>
            <person name="Monesi N."/>
        </authorList>
    </citation>
    <scope>NUCLEOTIDE SEQUENCE</scope>
    <source>
        <strain evidence="1">HSMRA1968</strain>
        <tissue evidence="1">Whole embryos</tissue>
    </source>
</reference>
<name>A0A9Q0N8K8_9DIPT</name>
<protein>
    <submittedName>
        <fullName evidence="1">Uncharacterized protein</fullName>
    </submittedName>
</protein>